<dbReference type="SUPFAM" id="SSF49464">
    <property type="entry name" value="Carboxypeptidase regulatory domain-like"/>
    <property type="match status" value="1"/>
</dbReference>
<dbReference type="KEGG" id="run:DR864_13650"/>
<evidence type="ECO:0000313" key="3">
    <source>
        <dbReference type="Proteomes" id="UP000251993"/>
    </source>
</evidence>
<dbReference type="InterPro" id="IPR008969">
    <property type="entry name" value="CarboxyPept-like_regulatory"/>
</dbReference>
<organism evidence="2 3">
    <name type="scientific">Runella rosea</name>
    <dbReference type="NCBI Taxonomy" id="2259595"/>
    <lineage>
        <taxon>Bacteria</taxon>
        <taxon>Pseudomonadati</taxon>
        <taxon>Bacteroidota</taxon>
        <taxon>Cytophagia</taxon>
        <taxon>Cytophagales</taxon>
        <taxon>Spirosomataceae</taxon>
        <taxon>Runella</taxon>
    </lineage>
</organism>
<sequence>MRLSFHTLVFFAVFQWLTSTSAQAQGYLLLSGKVIDKSTQKPIAHAYVGMMSKSTGTLTNEDGQFFYRFPRIAIDSAVVVAVIGYKPFRQKASAYTLNQKDVVIELEPATPRLVDSSFIKTFEARNLVSDALGKIKKNNPQTPYLLNGFYRESLQQNGEYVDIREAVLQSEKDPRPKILVPEKVKALRGRQFLSENRSKALEGYSFPNGATIVTHSIDVGIPEYLDGKNLYDYVYELDDTIAYYLDKQVYRVLFRPVNAGIKAARTGSISINAADSAIIRIEYDFTAEGVKDVLKTGASDKVFGKTKRDTKRVYTCINYKPFAGKWYLQDYRMLLDTQFEQNKVQTLGSIKLQFVTTEIQKSNGMRIPETDVLIDTENFSPQVIPKYDEVIWGNFNFIIPSEAMRQIVNTLAK</sequence>
<gene>
    <name evidence="2" type="ORF">DR864_13650</name>
</gene>
<protein>
    <recommendedName>
        <fullName evidence="4">Carboxypeptidase-like regulatory domain-containing protein</fullName>
    </recommendedName>
</protein>
<feature type="signal peptide" evidence="1">
    <location>
        <begin position="1"/>
        <end position="24"/>
    </location>
</feature>
<name>A0A344TJA0_9BACT</name>
<feature type="chain" id="PRO_5016815807" description="Carboxypeptidase-like regulatory domain-containing protein" evidence="1">
    <location>
        <begin position="25"/>
        <end position="413"/>
    </location>
</feature>
<dbReference type="Gene3D" id="2.60.40.1120">
    <property type="entry name" value="Carboxypeptidase-like, regulatory domain"/>
    <property type="match status" value="1"/>
</dbReference>
<dbReference type="OrthoDB" id="1489599at2"/>
<dbReference type="EMBL" id="CP030850">
    <property type="protein sequence ID" value="AXE18721.1"/>
    <property type="molecule type" value="Genomic_DNA"/>
</dbReference>
<dbReference type="RefSeq" id="WP_114067503.1">
    <property type="nucleotide sequence ID" value="NZ_CP030850.1"/>
</dbReference>
<dbReference type="Pfam" id="PF13715">
    <property type="entry name" value="CarbopepD_reg_2"/>
    <property type="match status" value="1"/>
</dbReference>
<keyword evidence="3" id="KW-1185">Reference proteome</keyword>
<dbReference type="AlphaFoldDB" id="A0A344TJA0"/>
<keyword evidence="1" id="KW-0732">Signal</keyword>
<proteinExistence type="predicted"/>
<accession>A0A344TJA0</accession>
<evidence type="ECO:0000256" key="1">
    <source>
        <dbReference type="SAM" id="SignalP"/>
    </source>
</evidence>
<dbReference type="Proteomes" id="UP000251993">
    <property type="component" value="Chromosome"/>
</dbReference>
<reference evidence="2 3" key="1">
    <citation type="submission" date="2018-07" db="EMBL/GenBank/DDBJ databases">
        <title>Genome sequencing of Runella.</title>
        <authorList>
            <person name="Baek M.-G."/>
            <person name="Yi H."/>
        </authorList>
    </citation>
    <scope>NUCLEOTIDE SEQUENCE [LARGE SCALE GENOMIC DNA]</scope>
    <source>
        <strain evidence="2 3">HYN0085</strain>
    </source>
</reference>
<evidence type="ECO:0008006" key="4">
    <source>
        <dbReference type="Google" id="ProtNLM"/>
    </source>
</evidence>
<evidence type="ECO:0000313" key="2">
    <source>
        <dbReference type="EMBL" id="AXE18721.1"/>
    </source>
</evidence>